<dbReference type="Proteomes" id="UP000035642">
    <property type="component" value="Unassembled WGS sequence"/>
</dbReference>
<accession>A0A0K0DNS1</accession>
<feature type="transmembrane region" description="Helical" evidence="1">
    <location>
        <begin position="45"/>
        <end position="63"/>
    </location>
</feature>
<reference evidence="2" key="1">
    <citation type="submission" date="2012-09" db="EMBL/GenBank/DDBJ databases">
        <authorList>
            <person name="Martin A.A."/>
        </authorList>
    </citation>
    <scope>NUCLEOTIDE SEQUENCE</scope>
</reference>
<keyword evidence="2" id="KW-1185">Reference proteome</keyword>
<evidence type="ECO:0000313" key="2">
    <source>
        <dbReference type="Proteomes" id="UP000035642"/>
    </source>
</evidence>
<evidence type="ECO:0000256" key="1">
    <source>
        <dbReference type="SAM" id="Phobius"/>
    </source>
</evidence>
<name>A0A0K0DNS1_ANGCA</name>
<protein>
    <submittedName>
        <fullName evidence="3">EGF-like domain-containing protein</fullName>
    </submittedName>
</protein>
<proteinExistence type="predicted"/>
<organism evidence="2 3">
    <name type="scientific">Angiostrongylus cantonensis</name>
    <name type="common">Rat lungworm</name>
    <dbReference type="NCBI Taxonomy" id="6313"/>
    <lineage>
        <taxon>Eukaryota</taxon>
        <taxon>Metazoa</taxon>
        <taxon>Ecdysozoa</taxon>
        <taxon>Nematoda</taxon>
        <taxon>Chromadorea</taxon>
        <taxon>Rhabditida</taxon>
        <taxon>Rhabditina</taxon>
        <taxon>Rhabditomorpha</taxon>
        <taxon>Strongyloidea</taxon>
        <taxon>Metastrongylidae</taxon>
        <taxon>Angiostrongylus</taxon>
    </lineage>
</organism>
<dbReference type="AlphaFoldDB" id="A0A0K0DNS1"/>
<keyword evidence="1" id="KW-0472">Membrane</keyword>
<sequence>MPFTFKKMIIKYKDCKCQTGFTGDSCEIRSAVPLTLTTRSQRQQMVIVAAAVLLTFFMVIFMAEDKNFSNRKFFIISCRVTQNA</sequence>
<dbReference type="WBParaSite" id="ACAC_0001341001-mRNA-1">
    <property type="protein sequence ID" value="ACAC_0001341001-mRNA-1"/>
    <property type="gene ID" value="ACAC_0001341001"/>
</dbReference>
<keyword evidence="1" id="KW-0812">Transmembrane</keyword>
<reference evidence="3" key="2">
    <citation type="submission" date="2017-02" db="UniProtKB">
        <authorList>
            <consortium name="WormBaseParasite"/>
        </authorList>
    </citation>
    <scope>IDENTIFICATION</scope>
</reference>
<keyword evidence="1" id="KW-1133">Transmembrane helix</keyword>
<evidence type="ECO:0000313" key="3">
    <source>
        <dbReference type="WBParaSite" id="ACAC_0001341001-mRNA-1"/>
    </source>
</evidence>